<dbReference type="InterPro" id="IPR051599">
    <property type="entry name" value="Cell_Envelope_Assoc"/>
</dbReference>
<feature type="domain" description="DUF218" evidence="2">
    <location>
        <begin position="44"/>
        <end position="188"/>
    </location>
</feature>
<protein>
    <submittedName>
        <fullName evidence="3">YdcF family protein</fullName>
    </submittedName>
</protein>
<feature type="transmembrane region" description="Helical" evidence="1">
    <location>
        <begin position="12"/>
        <end position="33"/>
    </location>
</feature>
<evidence type="ECO:0000259" key="2">
    <source>
        <dbReference type="Pfam" id="PF02698"/>
    </source>
</evidence>
<dbReference type="EMBL" id="JBFWIC010000005">
    <property type="protein sequence ID" value="MEZ0473994.1"/>
    <property type="molecule type" value="Genomic_DNA"/>
</dbReference>
<evidence type="ECO:0000256" key="1">
    <source>
        <dbReference type="SAM" id="Phobius"/>
    </source>
</evidence>
<accession>A0ABV4HMN1</accession>
<keyword evidence="1" id="KW-0812">Transmembrane</keyword>
<dbReference type="InterPro" id="IPR014729">
    <property type="entry name" value="Rossmann-like_a/b/a_fold"/>
</dbReference>
<dbReference type="Pfam" id="PF02698">
    <property type="entry name" value="DUF218"/>
    <property type="match status" value="1"/>
</dbReference>
<comment type="caution">
    <text evidence="3">The sequence shown here is derived from an EMBL/GenBank/DDBJ whole genome shotgun (WGS) entry which is preliminary data.</text>
</comment>
<dbReference type="Gene3D" id="3.40.50.620">
    <property type="entry name" value="HUPs"/>
    <property type="match status" value="1"/>
</dbReference>
<dbReference type="Proteomes" id="UP001566331">
    <property type="component" value="Unassembled WGS sequence"/>
</dbReference>
<gene>
    <name evidence="3" type="ORF">AB6713_05100</name>
</gene>
<dbReference type="CDD" id="cd06259">
    <property type="entry name" value="YdcF-like"/>
    <property type="match status" value="1"/>
</dbReference>
<dbReference type="PANTHER" id="PTHR30336">
    <property type="entry name" value="INNER MEMBRANE PROTEIN, PROBABLE PERMEASE"/>
    <property type="match status" value="1"/>
</dbReference>
<evidence type="ECO:0000313" key="4">
    <source>
        <dbReference type="Proteomes" id="UP001566331"/>
    </source>
</evidence>
<keyword evidence="1" id="KW-1133">Transmembrane helix</keyword>
<dbReference type="InterPro" id="IPR003848">
    <property type="entry name" value="DUF218"/>
</dbReference>
<name>A0ABV4HMN1_9GAMM</name>
<organism evidence="3 4">
    <name type="scientific">Luteimonas salinilitoris</name>
    <dbReference type="NCBI Taxonomy" id="3237697"/>
    <lineage>
        <taxon>Bacteria</taxon>
        <taxon>Pseudomonadati</taxon>
        <taxon>Pseudomonadota</taxon>
        <taxon>Gammaproteobacteria</taxon>
        <taxon>Lysobacterales</taxon>
        <taxon>Lysobacteraceae</taxon>
        <taxon>Luteimonas</taxon>
    </lineage>
</organism>
<sequence>MSRRRRAGPLRWLLRLAVLLALWLAGVATYIIWAGERDQAAPADAIIVLGAAAYDARPSPVFEQRILHGVHLYQRGLAGTLIFTGGYGGSGARFAESQVGRRYALRQGVPEDAILIETVSRTTQQNLTEAAALMRERELTRAILVSDPLHMARALRLARGEGIQALGSATPTSRFRSLEARWQFLLREVYFFHRDRWTALTGAPAVQ</sequence>
<dbReference type="PANTHER" id="PTHR30336:SF20">
    <property type="entry name" value="DUF218 DOMAIN-CONTAINING PROTEIN"/>
    <property type="match status" value="1"/>
</dbReference>
<keyword evidence="4" id="KW-1185">Reference proteome</keyword>
<evidence type="ECO:0000313" key="3">
    <source>
        <dbReference type="EMBL" id="MEZ0473994.1"/>
    </source>
</evidence>
<dbReference type="RefSeq" id="WP_370563980.1">
    <property type="nucleotide sequence ID" value="NZ_JBFWIB010000006.1"/>
</dbReference>
<proteinExistence type="predicted"/>
<keyword evidence="1" id="KW-0472">Membrane</keyword>
<reference evidence="3 4" key="1">
    <citation type="submission" date="2024-07" db="EMBL/GenBank/DDBJ databases">
        <title>Luteimonas salilacus sp. nov., isolated from the shore soil of Salt Lake in Tibet of China.</title>
        <authorList>
            <person name="Zhang X."/>
            <person name="Li A."/>
        </authorList>
    </citation>
    <scope>NUCLEOTIDE SEQUENCE [LARGE SCALE GENOMIC DNA]</scope>
    <source>
        <strain evidence="3 4">B3-2-R+30</strain>
    </source>
</reference>